<reference evidence="3" key="2">
    <citation type="submission" date="2016-01" db="EMBL/GenBank/DDBJ databases">
        <authorList>
            <person name="Poehlein A."/>
            <person name="Schlien K."/>
            <person name="Gottschalk G."/>
            <person name="Buckel W."/>
            <person name="Daniel R."/>
        </authorList>
    </citation>
    <scope>NUCLEOTIDE SEQUENCE [LARGE SCALE GENOMIC DNA]</scope>
    <source>
        <strain evidence="3">X2</strain>
    </source>
</reference>
<evidence type="ECO:0000313" key="2">
    <source>
        <dbReference type="EMBL" id="SHE27799.1"/>
    </source>
</evidence>
<dbReference type="AlphaFoldDB" id="A0A0X8VBM4"/>
<dbReference type="EMBL" id="FQUA01000001">
    <property type="protein sequence ID" value="SHE27799.1"/>
    <property type="molecule type" value="Genomic_DNA"/>
</dbReference>
<evidence type="ECO:0000313" key="3">
    <source>
        <dbReference type="Proteomes" id="UP000068026"/>
    </source>
</evidence>
<evidence type="ECO:0000313" key="1">
    <source>
        <dbReference type="EMBL" id="AMJ39857.1"/>
    </source>
</evidence>
<reference evidence="1 3" key="1">
    <citation type="journal article" date="2016" name="Genome Announc.">
        <title>Complete Genome Sequence of the Amino Acid-Fermenting Clostridium propionicum X2 (DSM 1682).</title>
        <authorList>
            <person name="Poehlein A."/>
            <person name="Schlien K."/>
            <person name="Chowdhury N.P."/>
            <person name="Gottschalk G."/>
            <person name="Buckel W."/>
            <person name="Daniel R."/>
        </authorList>
    </citation>
    <scope>NUCLEOTIDE SEQUENCE [LARGE SCALE GENOMIC DNA]</scope>
    <source>
        <strain evidence="1 3">X2</strain>
    </source>
</reference>
<proteinExistence type="predicted"/>
<gene>
    <name evidence="1" type="ORF">CPRO_02340</name>
    <name evidence="2" type="ORF">SAMN02745151_00120</name>
</gene>
<reference evidence="2" key="4">
    <citation type="submission" date="2016-11" db="EMBL/GenBank/DDBJ databases">
        <authorList>
            <person name="Varghese N."/>
            <person name="Submissions S."/>
        </authorList>
    </citation>
    <scope>NUCLEOTIDE SEQUENCE</scope>
    <source>
        <strain evidence="2">DSM 1682</strain>
    </source>
</reference>
<dbReference type="EMBL" id="CP014223">
    <property type="protein sequence ID" value="AMJ39857.1"/>
    <property type="molecule type" value="Genomic_DNA"/>
</dbReference>
<sequence>MISVRRKATVRFAKCLRIKSESDAIAATDSKKSRLMLSRKEVNKLLLYERTSQRFFNVNLK</sequence>
<reference evidence="4" key="3">
    <citation type="submission" date="2016-11" db="EMBL/GenBank/DDBJ databases">
        <authorList>
            <person name="Jaros S."/>
            <person name="Januszkiewicz K."/>
            <person name="Wedrychowicz H."/>
        </authorList>
    </citation>
    <scope>NUCLEOTIDE SEQUENCE [LARGE SCALE GENOMIC DNA]</scope>
    <source>
        <strain evidence="4">DSM 1682</strain>
    </source>
</reference>
<dbReference type="Proteomes" id="UP000184204">
    <property type="component" value="Unassembled WGS sequence"/>
</dbReference>
<dbReference type="Proteomes" id="UP000068026">
    <property type="component" value="Chromosome"/>
</dbReference>
<protein>
    <submittedName>
        <fullName evidence="2">Uncharacterized protein</fullName>
    </submittedName>
</protein>
<accession>A0A0X8VBM4</accession>
<dbReference type="KEGG" id="cpro:CPRO_02340"/>
<keyword evidence="3" id="KW-1185">Reference proteome</keyword>
<evidence type="ECO:0000313" key="4">
    <source>
        <dbReference type="Proteomes" id="UP000184204"/>
    </source>
</evidence>
<organism evidence="2 4">
    <name type="scientific">Anaerotignum propionicum DSM 1682</name>
    <dbReference type="NCBI Taxonomy" id="991789"/>
    <lineage>
        <taxon>Bacteria</taxon>
        <taxon>Bacillati</taxon>
        <taxon>Bacillota</taxon>
        <taxon>Clostridia</taxon>
        <taxon>Lachnospirales</taxon>
        <taxon>Anaerotignaceae</taxon>
        <taxon>Anaerotignum</taxon>
    </lineage>
</organism>
<name>A0A0X8VBM4_ANAPI</name>